<evidence type="ECO:0000313" key="4">
    <source>
        <dbReference type="Proteomes" id="UP000772434"/>
    </source>
</evidence>
<name>A0A9P5PSC7_9AGAR</name>
<dbReference type="SUPFAM" id="SSF47459">
    <property type="entry name" value="HLH, helix-loop-helix DNA-binding domain"/>
    <property type="match status" value="1"/>
</dbReference>
<sequence length="185" mass="21050">MLLPPWPTVSAILVRRLMDSTLPDVVLVPTRCHHLRPDVMLLGHVALTQLVFLLREPARLLLARTLTATPAIMTGTKAKRSMHNLLEVLQEAVRRQRNVSDQKRRDDLKGGFKRLRSALPTDRKLSYAELLKYAVQYIMDLIATRDQLKAELETTKDELNAYRLRYANEAQGWARPDAGIVPGSF</sequence>
<dbReference type="PROSITE" id="PS50888">
    <property type="entry name" value="BHLH"/>
    <property type="match status" value="1"/>
</dbReference>
<dbReference type="AlphaFoldDB" id="A0A9P5PSC7"/>
<dbReference type="EMBL" id="JADNRY010000033">
    <property type="protein sequence ID" value="KAF9071391.1"/>
    <property type="molecule type" value="Genomic_DNA"/>
</dbReference>
<dbReference type="SMART" id="SM00353">
    <property type="entry name" value="HLH"/>
    <property type="match status" value="1"/>
</dbReference>
<dbReference type="Proteomes" id="UP000772434">
    <property type="component" value="Unassembled WGS sequence"/>
</dbReference>
<feature type="coiled-coil region" evidence="1">
    <location>
        <begin position="138"/>
        <end position="165"/>
    </location>
</feature>
<keyword evidence="4" id="KW-1185">Reference proteome</keyword>
<dbReference type="InterPro" id="IPR036638">
    <property type="entry name" value="HLH_DNA-bd_sf"/>
</dbReference>
<reference evidence="3" key="1">
    <citation type="submission" date="2020-11" db="EMBL/GenBank/DDBJ databases">
        <authorList>
            <consortium name="DOE Joint Genome Institute"/>
            <person name="Ahrendt S."/>
            <person name="Riley R."/>
            <person name="Andreopoulos W."/>
            <person name="Labutti K."/>
            <person name="Pangilinan J."/>
            <person name="Ruiz-Duenas F.J."/>
            <person name="Barrasa J.M."/>
            <person name="Sanchez-Garcia M."/>
            <person name="Camarero S."/>
            <person name="Miyauchi S."/>
            <person name="Serrano A."/>
            <person name="Linde D."/>
            <person name="Babiker R."/>
            <person name="Drula E."/>
            <person name="Ayuso-Fernandez I."/>
            <person name="Pacheco R."/>
            <person name="Padilla G."/>
            <person name="Ferreira P."/>
            <person name="Barriuso J."/>
            <person name="Kellner H."/>
            <person name="Castanera R."/>
            <person name="Alfaro M."/>
            <person name="Ramirez L."/>
            <person name="Pisabarro A.G."/>
            <person name="Kuo A."/>
            <person name="Tritt A."/>
            <person name="Lipzen A."/>
            <person name="He G."/>
            <person name="Yan M."/>
            <person name="Ng V."/>
            <person name="Cullen D."/>
            <person name="Martin F."/>
            <person name="Rosso M.-N."/>
            <person name="Henrissat B."/>
            <person name="Hibbett D."/>
            <person name="Martinez A.T."/>
            <person name="Grigoriev I.V."/>
        </authorList>
    </citation>
    <scope>NUCLEOTIDE SEQUENCE</scope>
    <source>
        <strain evidence="3">AH 40177</strain>
    </source>
</reference>
<keyword evidence="1" id="KW-0175">Coiled coil</keyword>
<protein>
    <recommendedName>
        <fullName evidence="2">BHLH domain-containing protein</fullName>
    </recommendedName>
</protein>
<evidence type="ECO:0000256" key="1">
    <source>
        <dbReference type="SAM" id="Coils"/>
    </source>
</evidence>
<evidence type="ECO:0000313" key="3">
    <source>
        <dbReference type="EMBL" id="KAF9071391.1"/>
    </source>
</evidence>
<comment type="caution">
    <text evidence="3">The sequence shown here is derived from an EMBL/GenBank/DDBJ whole genome shotgun (WGS) entry which is preliminary data.</text>
</comment>
<evidence type="ECO:0000259" key="2">
    <source>
        <dbReference type="PROSITE" id="PS50888"/>
    </source>
</evidence>
<dbReference type="InterPro" id="IPR011598">
    <property type="entry name" value="bHLH_dom"/>
</dbReference>
<dbReference type="GO" id="GO:0046983">
    <property type="term" value="F:protein dimerization activity"/>
    <property type="evidence" value="ECO:0007669"/>
    <property type="project" value="InterPro"/>
</dbReference>
<dbReference type="OrthoDB" id="5778525at2759"/>
<dbReference type="Pfam" id="PF00010">
    <property type="entry name" value="HLH"/>
    <property type="match status" value="1"/>
</dbReference>
<dbReference type="Gene3D" id="4.10.280.10">
    <property type="entry name" value="Helix-loop-helix DNA-binding domain"/>
    <property type="match status" value="1"/>
</dbReference>
<gene>
    <name evidence="3" type="ORF">BDP27DRAFT_527147</name>
</gene>
<organism evidence="3 4">
    <name type="scientific">Rhodocollybia butyracea</name>
    <dbReference type="NCBI Taxonomy" id="206335"/>
    <lineage>
        <taxon>Eukaryota</taxon>
        <taxon>Fungi</taxon>
        <taxon>Dikarya</taxon>
        <taxon>Basidiomycota</taxon>
        <taxon>Agaricomycotina</taxon>
        <taxon>Agaricomycetes</taxon>
        <taxon>Agaricomycetidae</taxon>
        <taxon>Agaricales</taxon>
        <taxon>Marasmiineae</taxon>
        <taxon>Omphalotaceae</taxon>
        <taxon>Rhodocollybia</taxon>
    </lineage>
</organism>
<feature type="domain" description="BHLH" evidence="2">
    <location>
        <begin position="92"/>
        <end position="141"/>
    </location>
</feature>
<proteinExistence type="predicted"/>
<accession>A0A9P5PSC7</accession>